<accession>A0A830H6X4</accession>
<dbReference type="EMBL" id="BNJQ01000002">
    <property type="protein sequence ID" value="GHP02053.1"/>
    <property type="molecule type" value="Genomic_DNA"/>
</dbReference>
<protein>
    <recommendedName>
        <fullName evidence="7">Protein phosphatase 1 regulatory subunit 7</fullName>
    </recommendedName>
</protein>
<feature type="region of interest" description="Disordered" evidence="4">
    <location>
        <begin position="17"/>
        <end position="123"/>
    </location>
</feature>
<feature type="compositionally biased region" description="Acidic residues" evidence="4">
    <location>
        <begin position="111"/>
        <end position="121"/>
    </location>
</feature>
<evidence type="ECO:0000256" key="2">
    <source>
        <dbReference type="ARBA" id="ARBA00022614"/>
    </source>
</evidence>
<dbReference type="Pfam" id="PF00560">
    <property type="entry name" value="LRR_1"/>
    <property type="match status" value="1"/>
</dbReference>
<dbReference type="InterPro" id="IPR001611">
    <property type="entry name" value="Leu-rich_rpt"/>
</dbReference>
<feature type="compositionally biased region" description="Low complexity" evidence="4">
    <location>
        <begin position="24"/>
        <end position="44"/>
    </location>
</feature>
<keyword evidence="6" id="KW-1185">Reference proteome</keyword>
<dbReference type="OrthoDB" id="545488at2759"/>
<keyword evidence="2" id="KW-0433">Leucine-rich repeat</keyword>
<dbReference type="Pfam" id="PF12799">
    <property type="entry name" value="LRR_4"/>
    <property type="match status" value="1"/>
</dbReference>
<feature type="compositionally biased region" description="Acidic residues" evidence="4">
    <location>
        <begin position="81"/>
        <end position="91"/>
    </location>
</feature>
<evidence type="ECO:0000313" key="6">
    <source>
        <dbReference type="Proteomes" id="UP000660262"/>
    </source>
</evidence>
<dbReference type="InterPro" id="IPR025875">
    <property type="entry name" value="Leu-rich_rpt_4"/>
</dbReference>
<evidence type="ECO:0000256" key="1">
    <source>
        <dbReference type="ARBA" id="ARBA00004430"/>
    </source>
</evidence>
<dbReference type="InterPro" id="IPR050836">
    <property type="entry name" value="SDS22/Internalin_LRR"/>
</dbReference>
<evidence type="ECO:0008006" key="7">
    <source>
        <dbReference type="Google" id="ProtNLM"/>
    </source>
</evidence>
<reference evidence="5" key="1">
    <citation type="submission" date="2020-10" db="EMBL/GenBank/DDBJ databases">
        <title>Unveiling of a novel bifunctional photoreceptor, Dualchrome1, isolated from a cosmopolitan green alga.</title>
        <authorList>
            <person name="Suzuki S."/>
            <person name="Kawachi M."/>
        </authorList>
    </citation>
    <scope>NUCLEOTIDE SEQUENCE</scope>
    <source>
        <strain evidence="5">NIES 2893</strain>
    </source>
</reference>
<comment type="subcellular location">
    <subcellularLocation>
        <location evidence="1">Cytoplasm</location>
        <location evidence="1">Cytoskeleton</location>
        <location evidence="1">Cilium axoneme</location>
    </subcellularLocation>
</comment>
<evidence type="ECO:0000256" key="4">
    <source>
        <dbReference type="SAM" id="MobiDB-lite"/>
    </source>
</evidence>
<gene>
    <name evidence="5" type="ORF">PPROV_000080900</name>
</gene>
<name>A0A830H6X4_9CHLO</name>
<proteinExistence type="predicted"/>
<dbReference type="SUPFAM" id="SSF52058">
    <property type="entry name" value="L domain-like"/>
    <property type="match status" value="1"/>
</dbReference>
<evidence type="ECO:0000313" key="5">
    <source>
        <dbReference type="EMBL" id="GHP02053.1"/>
    </source>
</evidence>
<dbReference type="Proteomes" id="UP000660262">
    <property type="component" value="Unassembled WGS sequence"/>
</dbReference>
<dbReference type="GO" id="GO:0005930">
    <property type="term" value="C:axoneme"/>
    <property type="evidence" value="ECO:0007669"/>
    <property type="project" value="UniProtKB-SubCell"/>
</dbReference>
<feature type="compositionally biased region" description="Basic and acidic residues" evidence="4">
    <location>
        <begin position="94"/>
        <end position="110"/>
    </location>
</feature>
<sequence>MPTAHSRSLAEARLAHSLARKRMAASTATSPSSASSSVVSQATVHPRSHASARAMPPHRPLGSGSLAKKKMRGTSDKVPADDDSDQEELGSDDQGIKLDAEEQRHSLRSDDESDSEDDDEETKLTTMNEAVLREGAGGESLNNATVISLHNKGIRLVENLDRCKNLRSLDLSFNNLAYIHGMSDCPDIRELLLYNNPLEDAYELRRLIKLVRLHLHNCKLDTMQGLGVLKQLTELRCDGNRLKDIDPVRSMSALKQINVSRNPTLSSLKPLEGCLELESVSASDCAISSCIGLERCSKLSDLVLSSNPGISMQGLGAKVAARLDILALARCELVTFPPTFTGAPGGVAKAASRVQASSRGAAWRW</sequence>
<comment type="caution">
    <text evidence="5">The sequence shown here is derived from an EMBL/GenBank/DDBJ whole genome shotgun (WGS) entry which is preliminary data.</text>
</comment>
<dbReference type="Gene3D" id="3.80.10.10">
    <property type="entry name" value="Ribonuclease Inhibitor"/>
    <property type="match status" value="1"/>
</dbReference>
<evidence type="ECO:0000256" key="3">
    <source>
        <dbReference type="ARBA" id="ARBA00022737"/>
    </source>
</evidence>
<dbReference type="AlphaFoldDB" id="A0A830H6X4"/>
<keyword evidence="3" id="KW-0677">Repeat</keyword>
<dbReference type="InterPro" id="IPR032675">
    <property type="entry name" value="LRR_dom_sf"/>
</dbReference>
<organism evidence="5 6">
    <name type="scientific">Pycnococcus provasolii</name>
    <dbReference type="NCBI Taxonomy" id="41880"/>
    <lineage>
        <taxon>Eukaryota</taxon>
        <taxon>Viridiplantae</taxon>
        <taxon>Chlorophyta</taxon>
        <taxon>Pseudoscourfieldiophyceae</taxon>
        <taxon>Pseudoscourfieldiales</taxon>
        <taxon>Pycnococcaceae</taxon>
        <taxon>Pycnococcus</taxon>
    </lineage>
</organism>
<dbReference type="PANTHER" id="PTHR46652">
    <property type="entry name" value="LEUCINE-RICH REPEAT AND IQ DOMAIN-CONTAINING PROTEIN 1-RELATED"/>
    <property type="match status" value="1"/>
</dbReference>
<dbReference type="PROSITE" id="PS50096">
    <property type="entry name" value="IQ"/>
    <property type="match status" value="1"/>
</dbReference>
<dbReference type="PANTHER" id="PTHR46652:SF3">
    <property type="entry name" value="LEUCINE-RICH REPEAT-CONTAINING PROTEIN 9"/>
    <property type="match status" value="1"/>
</dbReference>
<dbReference type="PROSITE" id="PS51450">
    <property type="entry name" value="LRR"/>
    <property type="match status" value="1"/>
</dbReference>